<dbReference type="STRING" id="230819.A0A5C3L9I2"/>
<dbReference type="GO" id="GO:0004129">
    <property type="term" value="F:cytochrome-c oxidase activity"/>
    <property type="evidence" value="ECO:0007669"/>
    <property type="project" value="TreeGrafter"/>
</dbReference>
<keyword evidence="4 7" id="KW-1133">Transmembrane helix</keyword>
<accession>A0A5C3L9I2</accession>
<dbReference type="PANTHER" id="PTHR28264">
    <property type="entry name" value="CYTOCHROME C OXIDASE SUBUNIT 7A"/>
    <property type="match status" value="1"/>
</dbReference>
<dbReference type="CDD" id="cd22888">
    <property type="entry name" value="CcO_VIIa_fungal"/>
    <property type="match status" value="1"/>
</dbReference>
<keyword evidence="6 7" id="KW-0472">Membrane</keyword>
<dbReference type="GO" id="GO:0006123">
    <property type="term" value="P:mitochondrial electron transport, cytochrome c to oxygen"/>
    <property type="evidence" value="ECO:0007669"/>
    <property type="project" value="TreeGrafter"/>
</dbReference>
<evidence type="ECO:0000313" key="9">
    <source>
        <dbReference type="Proteomes" id="UP000307440"/>
    </source>
</evidence>
<keyword evidence="2 7" id="KW-0812">Transmembrane</keyword>
<sequence>MPIAPIVGKLRKRFWLDVGCSMALGITGGYAYWYGVHLKSLARQEDFYVKLERERASARSE</sequence>
<dbReference type="Proteomes" id="UP000307440">
    <property type="component" value="Unassembled WGS sequence"/>
</dbReference>
<organism evidence="8 9">
    <name type="scientific">Coprinopsis marcescibilis</name>
    <name type="common">Agaric fungus</name>
    <name type="synonym">Psathyrella marcescibilis</name>
    <dbReference type="NCBI Taxonomy" id="230819"/>
    <lineage>
        <taxon>Eukaryota</taxon>
        <taxon>Fungi</taxon>
        <taxon>Dikarya</taxon>
        <taxon>Basidiomycota</taxon>
        <taxon>Agaricomycotina</taxon>
        <taxon>Agaricomycetes</taxon>
        <taxon>Agaricomycetidae</taxon>
        <taxon>Agaricales</taxon>
        <taxon>Agaricineae</taxon>
        <taxon>Psathyrellaceae</taxon>
        <taxon>Coprinopsis</taxon>
    </lineage>
</organism>
<proteinExistence type="predicted"/>
<gene>
    <name evidence="8" type="ORF">FA15DRAFT_699956</name>
</gene>
<comment type="subcellular location">
    <subcellularLocation>
        <location evidence="1">Mitochondrion inner membrane</location>
    </subcellularLocation>
</comment>
<name>A0A5C3L9I2_COPMA</name>
<evidence type="ECO:0000256" key="5">
    <source>
        <dbReference type="ARBA" id="ARBA00023128"/>
    </source>
</evidence>
<feature type="transmembrane region" description="Helical" evidence="7">
    <location>
        <begin position="14"/>
        <end position="33"/>
    </location>
</feature>
<evidence type="ECO:0000256" key="7">
    <source>
        <dbReference type="SAM" id="Phobius"/>
    </source>
</evidence>
<dbReference type="GO" id="GO:0005743">
    <property type="term" value="C:mitochondrial inner membrane"/>
    <property type="evidence" value="ECO:0007669"/>
    <property type="project" value="UniProtKB-SubCell"/>
</dbReference>
<evidence type="ECO:0000256" key="2">
    <source>
        <dbReference type="ARBA" id="ARBA00022692"/>
    </source>
</evidence>
<evidence type="ECO:0000313" key="8">
    <source>
        <dbReference type="EMBL" id="TFK29699.1"/>
    </source>
</evidence>
<dbReference type="OrthoDB" id="2317211at2759"/>
<protein>
    <submittedName>
        <fullName evidence="8">Cytochrome-c oxidase subunit VIIa</fullName>
    </submittedName>
</protein>
<dbReference type="PANTHER" id="PTHR28264:SF1">
    <property type="entry name" value="CYTOCHROME C OXIDASE SUBUNIT 6C"/>
    <property type="match status" value="1"/>
</dbReference>
<reference evidence="8 9" key="1">
    <citation type="journal article" date="2019" name="Nat. Ecol. Evol.">
        <title>Megaphylogeny resolves global patterns of mushroom evolution.</title>
        <authorList>
            <person name="Varga T."/>
            <person name="Krizsan K."/>
            <person name="Foldi C."/>
            <person name="Dima B."/>
            <person name="Sanchez-Garcia M."/>
            <person name="Sanchez-Ramirez S."/>
            <person name="Szollosi G.J."/>
            <person name="Szarkandi J.G."/>
            <person name="Papp V."/>
            <person name="Albert L."/>
            <person name="Andreopoulos W."/>
            <person name="Angelini C."/>
            <person name="Antonin V."/>
            <person name="Barry K.W."/>
            <person name="Bougher N.L."/>
            <person name="Buchanan P."/>
            <person name="Buyck B."/>
            <person name="Bense V."/>
            <person name="Catcheside P."/>
            <person name="Chovatia M."/>
            <person name="Cooper J."/>
            <person name="Damon W."/>
            <person name="Desjardin D."/>
            <person name="Finy P."/>
            <person name="Geml J."/>
            <person name="Haridas S."/>
            <person name="Hughes K."/>
            <person name="Justo A."/>
            <person name="Karasinski D."/>
            <person name="Kautmanova I."/>
            <person name="Kiss B."/>
            <person name="Kocsube S."/>
            <person name="Kotiranta H."/>
            <person name="LaButti K.M."/>
            <person name="Lechner B.E."/>
            <person name="Liimatainen K."/>
            <person name="Lipzen A."/>
            <person name="Lukacs Z."/>
            <person name="Mihaltcheva S."/>
            <person name="Morgado L.N."/>
            <person name="Niskanen T."/>
            <person name="Noordeloos M.E."/>
            <person name="Ohm R.A."/>
            <person name="Ortiz-Santana B."/>
            <person name="Ovrebo C."/>
            <person name="Racz N."/>
            <person name="Riley R."/>
            <person name="Savchenko A."/>
            <person name="Shiryaev A."/>
            <person name="Soop K."/>
            <person name="Spirin V."/>
            <person name="Szebenyi C."/>
            <person name="Tomsovsky M."/>
            <person name="Tulloss R.E."/>
            <person name="Uehling J."/>
            <person name="Grigoriev I.V."/>
            <person name="Vagvolgyi C."/>
            <person name="Papp T."/>
            <person name="Martin F.M."/>
            <person name="Miettinen O."/>
            <person name="Hibbett D.S."/>
            <person name="Nagy L.G."/>
        </authorList>
    </citation>
    <scope>NUCLEOTIDE SEQUENCE [LARGE SCALE GENOMIC DNA]</scope>
    <source>
        <strain evidence="8 9">CBS 121175</strain>
    </source>
</reference>
<evidence type="ECO:0000256" key="3">
    <source>
        <dbReference type="ARBA" id="ARBA00022792"/>
    </source>
</evidence>
<keyword evidence="9" id="KW-1185">Reference proteome</keyword>
<evidence type="ECO:0000256" key="4">
    <source>
        <dbReference type="ARBA" id="ARBA00022989"/>
    </source>
</evidence>
<dbReference type="EMBL" id="ML210148">
    <property type="protein sequence ID" value="TFK29699.1"/>
    <property type="molecule type" value="Genomic_DNA"/>
</dbReference>
<evidence type="ECO:0000256" key="6">
    <source>
        <dbReference type="ARBA" id="ARBA00023136"/>
    </source>
</evidence>
<dbReference type="AlphaFoldDB" id="A0A5C3L9I2"/>
<evidence type="ECO:0000256" key="1">
    <source>
        <dbReference type="ARBA" id="ARBA00004273"/>
    </source>
</evidence>
<keyword evidence="5" id="KW-0496">Mitochondrion</keyword>
<keyword evidence="3" id="KW-0999">Mitochondrion inner membrane</keyword>